<evidence type="ECO:0000259" key="10">
    <source>
        <dbReference type="PROSITE" id="PS50075"/>
    </source>
</evidence>
<dbReference type="InterPro" id="IPR042099">
    <property type="entry name" value="ANL_N_sf"/>
</dbReference>
<evidence type="ECO:0000256" key="8">
    <source>
        <dbReference type="ARBA" id="ARBA00033440"/>
    </source>
</evidence>
<dbReference type="Pfam" id="PF13193">
    <property type="entry name" value="AMP-binding_C"/>
    <property type="match status" value="1"/>
</dbReference>
<accession>A0A1I4CRG5</accession>
<dbReference type="InterPro" id="IPR006162">
    <property type="entry name" value="Ppantetheine_attach_site"/>
</dbReference>
<dbReference type="InterPro" id="IPR001242">
    <property type="entry name" value="Condensation_dom"/>
</dbReference>
<dbReference type="GO" id="GO:0043041">
    <property type="term" value="P:amino acid activation for nonribosomal peptide biosynthetic process"/>
    <property type="evidence" value="ECO:0007669"/>
    <property type="project" value="TreeGrafter"/>
</dbReference>
<dbReference type="EMBL" id="FOSG01000009">
    <property type="protein sequence ID" value="SFK82827.1"/>
    <property type="molecule type" value="Genomic_DNA"/>
</dbReference>
<dbReference type="SUPFAM" id="SSF56801">
    <property type="entry name" value="Acetyl-CoA synthetase-like"/>
    <property type="match status" value="1"/>
</dbReference>
<dbReference type="FunFam" id="1.10.1200.10:FF:000016">
    <property type="entry name" value="Non-ribosomal peptide synthase"/>
    <property type="match status" value="1"/>
</dbReference>
<dbReference type="FunFam" id="3.40.50.12780:FF:000012">
    <property type="entry name" value="Non-ribosomal peptide synthetase"/>
    <property type="match status" value="1"/>
</dbReference>
<name>A0A1I4CRG5_9ACTN</name>
<dbReference type="SMART" id="SM00823">
    <property type="entry name" value="PKS_PP"/>
    <property type="match status" value="1"/>
</dbReference>
<dbReference type="FunFam" id="3.30.559.10:FF:000023">
    <property type="entry name" value="Non-ribosomal peptide synthetase"/>
    <property type="match status" value="1"/>
</dbReference>
<sequence>MPDGLPLGKDATETLHGSRPDVLELERAENAVRACTDTVGAVCALRTHHGGGLTLLLEAGPGLEERDWATCTRAAVRTMVAECGLAPETVGLVRAGALAAPAGGEPANASARRREVLRRYRSGELELLHRHDAVDPARPSGSSSTGTTGTTGTTDVGDAAGRPVPAGAPAPRSGGLPALTLESMREDVARSVGVTPSAIGDEDDLVYHGLDSIRLMQLVNQWQLDSLSLKFADFAERPVLAAWWKLVTDRRERPAGGEAGRPADGSAVDESEPFALTPVQHAYWIGRRDDQVLGGVACHFYVEFDGDPRAPVDPGLLEGSVRELMRRHAMLRARFLDDGTQQVPEDPAWPGLTVHDLRGAGEAEVERHLAEERERLAHRRLDVDGGVVFDVRLSLLPGDRHRMHVNVDLLVADVLSIQILFRDLSRIYRAGGDADRAGLPELGYGFPTYLARVEDRRSADRERAREYWHARLPDLPGGPQLPVSVEPSSIAAPRFVRRDHRLDARERAALEELARRHGVTVPVLLATAYAEVLGAWSTEPRFLLNVPLFDRSVLDPHVEHLVADFTNLVPLEVDLDSETGFGQRALELQARLRSDMAHSEYTGVEVLRDLARSRTDGAPPPSVVFTSAVGMGDLVGQETQEAFGRLGWMLSQTPQVWLDHQVIEQDGGLLLVWDAVEELFPPGVLDAMFTTYTRLLDHLGDHDWNTPLPPLLPPEQRLVRATANDTTGPLPDTLLHDGFFTHAARTPHRTALLTPDGHTTYHDLADQALRIATTLLDRGTTPGEPIAVTLPKGPDQIAAVLGILAAGAAYVPVGVDQPPERRKRIYQRAGVRTVLTGETADEQPGEPATVPLADCAASAPLDAPLPQDPDTLAYVIFTSGSTGEPKGVAVSHRAAMNTITDLNDRCHVTADDRVLALSALDFDLSVYDTFGLLTAGGTLILPHHDHRTDPDHWHHLAHTHHPTIWNTVPALLDMLLTTTTDDHPLPPTLRLALVSGDWIPLDLHPRLTHHLPHCTLIALGGATEAGIWSNHHHITTIPPHWTSIPYGRPLRNQHYRVVNHHGHDAPDWVPGELWIGGHSLALGYHNDPHTTDRKFPHTHHTRWYRTGDLGRYWPDGTLEFLGRTDHQIKINGHRIELGEIETALTQHPHITTATALKTPHTHQLAAAVTPDPEAAGDDSVLEDLEDFLAQRLPSYAIPQVCLVLDAMPLTPNGKIDRRTVADLFSEERSGGGSQPPRGPAEEAVAAVWEELLNVSGIHRDDNFFSLGGDSLIATRMAQALRERHGVEVTLRQLFSAPTVAETAALIDSFEEGSL</sequence>
<dbReference type="Gene3D" id="3.30.559.30">
    <property type="entry name" value="Nonribosomal peptide synthetase, condensation domain"/>
    <property type="match status" value="1"/>
</dbReference>
<comment type="pathway">
    <text evidence="2">Siderophore biosynthesis; mycobactin biosynthesis.</text>
</comment>
<dbReference type="InterPro" id="IPR036736">
    <property type="entry name" value="ACP-like_sf"/>
</dbReference>
<feature type="compositionally biased region" description="Low complexity" evidence="9">
    <location>
        <begin position="140"/>
        <end position="177"/>
    </location>
</feature>
<dbReference type="InterPro" id="IPR009081">
    <property type="entry name" value="PP-bd_ACP"/>
</dbReference>
<dbReference type="GO" id="GO:0000036">
    <property type="term" value="F:acyl carrier activity"/>
    <property type="evidence" value="ECO:0007669"/>
    <property type="project" value="TreeGrafter"/>
</dbReference>
<dbReference type="RefSeq" id="WP_175541013.1">
    <property type="nucleotide sequence ID" value="NZ_FOSG01000009.1"/>
</dbReference>
<dbReference type="SUPFAM" id="SSF47336">
    <property type="entry name" value="ACP-like"/>
    <property type="match status" value="2"/>
</dbReference>
<evidence type="ECO:0000313" key="12">
    <source>
        <dbReference type="Proteomes" id="UP000198928"/>
    </source>
</evidence>
<dbReference type="PANTHER" id="PTHR45527:SF10">
    <property type="entry name" value="PYOCHELIN SYNTHASE PCHF"/>
    <property type="match status" value="1"/>
</dbReference>
<keyword evidence="5" id="KW-0596">Phosphopantetheine</keyword>
<dbReference type="GO" id="GO:0016874">
    <property type="term" value="F:ligase activity"/>
    <property type="evidence" value="ECO:0007669"/>
    <property type="project" value="UniProtKB-KW"/>
</dbReference>
<dbReference type="Gene3D" id="1.10.1200.10">
    <property type="entry name" value="ACP-like"/>
    <property type="match status" value="1"/>
</dbReference>
<dbReference type="InterPro" id="IPR020845">
    <property type="entry name" value="AMP-binding_CS"/>
</dbReference>
<dbReference type="InterPro" id="IPR057737">
    <property type="entry name" value="Condensation_MtbB-like"/>
</dbReference>
<evidence type="ECO:0000256" key="5">
    <source>
        <dbReference type="ARBA" id="ARBA00022450"/>
    </source>
</evidence>
<dbReference type="GO" id="GO:0031177">
    <property type="term" value="F:phosphopantetheine binding"/>
    <property type="evidence" value="ECO:0007669"/>
    <property type="project" value="InterPro"/>
</dbReference>
<feature type="region of interest" description="Disordered" evidence="9">
    <location>
        <begin position="128"/>
        <end position="177"/>
    </location>
</feature>
<evidence type="ECO:0000256" key="9">
    <source>
        <dbReference type="SAM" id="MobiDB-lite"/>
    </source>
</evidence>
<evidence type="ECO:0000256" key="3">
    <source>
        <dbReference type="ARBA" id="ARBA00007380"/>
    </source>
</evidence>
<evidence type="ECO:0000256" key="7">
    <source>
        <dbReference type="ARBA" id="ARBA00022598"/>
    </source>
</evidence>
<dbReference type="InterPro" id="IPR023213">
    <property type="entry name" value="CAT-like_dom_sf"/>
</dbReference>
<dbReference type="PROSITE" id="PS00012">
    <property type="entry name" value="PHOSPHOPANTETHEINE"/>
    <property type="match status" value="1"/>
</dbReference>
<dbReference type="Gene3D" id="3.40.50.12780">
    <property type="entry name" value="N-terminal domain of ligase-like"/>
    <property type="match status" value="1"/>
</dbReference>
<dbReference type="InterPro" id="IPR029058">
    <property type="entry name" value="AB_hydrolase_fold"/>
</dbReference>
<keyword evidence="6" id="KW-0597">Phosphoprotein</keyword>
<dbReference type="InterPro" id="IPR045851">
    <property type="entry name" value="AMP-bd_C_sf"/>
</dbReference>
<dbReference type="GO" id="GO:0005737">
    <property type="term" value="C:cytoplasm"/>
    <property type="evidence" value="ECO:0007669"/>
    <property type="project" value="TreeGrafter"/>
</dbReference>
<evidence type="ECO:0000256" key="2">
    <source>
        <dbReference type="ARBA" id="ARBA00005102"/>
    </source>
</evidence>
<dbReference type="NCBIfam" id="TIGR01733">
    <property type="entry name" value="AA-adenyl-dom"/>
    <property type="match status" value="1"/>
</dbReference>
<dbReference type="Gene3D" id="3.40.50.1820">
    <property type="entry name" value="alpha/beta hydrolase"/>
    <property type="match status" value="1"/>
</dbReference>
<dbReference type="Gene3D" id="3.30.300.30">
    <property type="match status" value="1"/>
</dbReference>
<dbReference type="Pfam" id="PF00501">
    <property type="entry name" value="AMP-binding"/>
    <property type="match status" value="1"/>
</dbReference>
<dbReference type="Proteomes" id="UP000198928">
    <property type="component" value="Unassembled WGS sequence"/>
</dbReference>
<dbReference type="GO" id="GO:0044550">
    <property type="term" value="P:secondary metabolite biosynthetic process"/>
    <property type="evidence" value="ECO:0007669"/>
    <property type="project" value="TreeGrafter"/>
</dbReference>
<evidence type="ECO:0000256" key="4">
    <source>
        <dbReference type="ARBA" id="ARBA00016743"/>
    </source>
</evidence>
<evidence type="ECO:0000313" key="11">
    <source>
        <dbReference type="EMBL" id="SFK82827.1"/>
    </source>
</evidence>
<dbReference type="PROSITE" id="PS00455">
    <property type="entry name" value="AMP_BINDING"/>
    <property type="match status" value="1"/>
</dbReference>
<dbReference type="PANTHER" id="PTHR45527">
    <property type="entry name" value="NONRIBOSOMAL PEPTIDE SYNTHETASE"/>
    <property type="match status" value="1"/>
</dbReference>
<dbReference type="InterPro" id="IPR000873">
    <property type="entry name" value="AMP-dep_synth/lig_dom"/>
</dbReference>
<dbReference type="CDD" id="cd19535">
    <property type="entry name" value="Cyc_NRPS"/>
    <property type="match status" value="1"/>
</dbReference>
<dbReference type="Gene3D" id="3.30.559.10">
    <property type="entry name" value="Chloramphenicol acetyltransferase-like domain"/>
    <property type="match status" value="1"/>
</dbReference>
<proteinExistence type="inferred from homology"/>
<dbReference type="InterPro" id="IPR025110">
    <property type="entry name" value="AMP-bd_C"/>
</dbReference>
<dbReference type="InterPro" id="IPR020806">
    <property type="entry name" value="PKS_PP-bd"/>
</dbReference>
<dbReference type="CDD" id="cd12114">
    <property type="entry name" value="A_NRPS_TlmIV_like"/>
    <property type="match status" value="1"/>
</dbReference>
<protein>
    <recommendedName>
        <fullName evidence="4">Phenyloxazoline synthase MbtB</fullName>
    </recommendedName>
    <alternativeName>
        <fullName evidence="8">Mycobactin synthetase protein B</fullName>
    </alternativeName>
</protein>
<keyword evidence="12" id="KW-1185">Reference proteome</keyword>
<keyword evidence="7" id="KW-0436">Ligase</keyword>
<dbReference type="GO" id="GO:0017000">
    <property type="term" value="P:antibiotic biosynthetic process"/>
    <property type="evidence" value="ECO:0007669"/>
    <property type="project" value="UniProtKB-ARBA"/>
</dbReference>
<dbReference type="InterPro" id="IPR010071">
    <property type="entry name" value="AA_adenyl_dom"/>
</dbReference>
<dbReference type="Pfam" id="PF00550">
    <property type="entry name" value="PP-binding"/>
    <property type="match status" value="1"/>
</dbReference>
<dbReference type="SUPFAM" id="SSF52777">
    <property type="entry name" value="CoA-dependent acyltransferases"/>
    <property type="match status" value="2"/>
</dbReference>
<dbReference type="PROSITE" id="PS50075">
    <property type="entry name" value="CARRIER"/>
    <property type="match status" value="1"/>
</dbReference>
<evidence type="ECO:0000256" key="1">
    <source>
        <dbReference type="ARBA" id="ARBA00001957"/>
    </source>
</evidence>
<comment type="similarity">
    <text evidence="3">Belongs to the ATP-dependent AMP-binding enzyme family. MbtB subfamily.</text>
</comment>
<comment type="cofactor">
    <cofactor evidence="1">
        <name>pantetheine 4'-phosphate</name>
        <dbReference type="ChEBI" id="CHEBI:47942"/>
    </cofactor>
</comment>
<gene>
    <name evidence="11" type="ORF">SAMN05192584_10979</name>
</gene>
<dbReference type="Pfam" id="PF00668">
    <property type="entry name" value="Condensation"/>
    <property type="match status" value="1"/>
</dbReference>
<evidence type="ECO:0000256" key="6">
    <source>
        <dbReference type="ARBA" id="ARBA00022553"/>
    </source>
</evidence>
<dbReference type="FunFam" id="3.30.559.30:FF:000006">
    <property type="entry name" value="Yersiniabactin polyketide/non-ribosomal peptide synthetase"/>
    <property type="match status" value="1"/>
</dbReference>
<organism evidence="11 12">
    <name type="scientific">Streptomyces pini</name>
    <dbReference type="NCBI Taxonomy" id="1520580"/>
    <lineage>
        <taxon>Bacteria</taxon>
        <taxon>Bacillati</taxon>
        <taxon>Actinomycetota</taxon>
        <taxon>Actinomycetes</taxon>
        <taxon>Kitasatosporales</taxon>
        <taxon>Streptomycetaceae</taxon>
        <taxon>Streptomyces</taxon>
    </lineage>
</organism>
<reference evidence="12" key="1">
    <citation type="submission" date="2016-10" db="EMBL/GenBank/DDBJ databases">
        <authorList>
            <person name="Varghese N."/>
            <person name="Submissions S."/>
        </authorList>
    </citation>
    <scope>NUCLEOTIDE SEQUENCE [LARGE SCALE GENOMIC DNA]</scope>
    <source>
        <strain evidence="12">PL19</strain>
    </source>
</reference>
<feature type="domain" description="Carrier" evidence="10">
    <location>
        <begin position="1235"/>
        <end position="1310"/>
    </location>
</feature>